<dbReference type="InterPro" id="IPR029063">
    <property type="entry name" value="SAM-dependent_MTases_sf"/>
</dbReference>
<reference evidence="1" key="1">
    <citation type="submission" date="2022-10" db="EMBL/GenBank/DDBJ databases">
        <title>The WGS of Solirubrobacter phytolaccae KCTC 29190.</title>
        <authorList>
            <person name="Jiang Z."/>
        </authorList>
    </citation>
    <scope>NUCLEOTIDE SEQUENCE</scope>
    <source>
        <strain evidence="1">KCTC 29190</strain>
    </source>
</reference>
<evidence type="ECO:0000313" key="2">
    <source>
        <dbReference type="Proteomes" id="UP001147653"/>
    </source>
</evidence>
<dbReference type="RefSeq" id="WP_270024929.1">
    <property type="nucleotide sequence ID" value="NZ_JAPDDP010000014.1"/>
</dbReference>
<keyword evidence="2" id="KW-1185">Reference proteome</keyword>
<dbReference type="EMBL" id="JAPDDP010000014">
    <property type="protein sequence ID" value="MDA0180614.1"/>
    <property type="molecule type" value="Genomic_DNA"/>
</dbReference>
<gene>
    <name evidence="1" type="ORF">OJ997_09955</name>
</gene>
<proteinExistence type="predicted"/>
<dbReference type="Proteomes" id="UP001147653">
    <property type="component" value="Unassembled WGS sequence"/>
</dbReference>
<protein>
    <submittedName>
        <fullName evidence="1">Uncharacterized protein</fullName>
    </submittedName>
</protein>
<evidence type="ECO:0000313" key="1">
    <source>
        <dbReference type="EMBL" id="MDA0180614.1"/>
    </source>
</evidence>
<accession>A0A9X3N6Q3</accession>
<dbReference type="AlphaFoldDB" id="A0A9X3N6Q3"/>
<dbReference type="SUPFAM" id="SSF53335">
    <property type="entry name" value="S-adenosyl-L-methionine-dependent methyltransferases"/>
    <property type="match status" value="1"/>
</dbReference>
<comment type="caution">
    <text evidence="1">The sequence shown here is derived from an EMBL/GenBank/DDBJ whole genome shotgun (WGS) entry which is preliminary data.</text>
</comment>
<organism evidence="1 2">
    <name type="scientific">Solirubrobacter phytolaccae</name>
    <dbReference type="NCBI Taxonomy" id="1404360"/>
    <lineage>
        <taxon>Bacteria</taxon>
        <taxon>Bacillati</taxon>
        <taxon>Actinomycetota</taxon>
        <taxon>Thermoleophilia</taxon>
        <taxon>Solirubrobacterales</taxon>
        <taxon>Solirubrobacteraceae</taxon>
        <taxon>Solirubrobacter</taxon>
    </lineage>
</organism>
<name>A0A9X3N6Q3_9ACTN</name>
<dbReference type="Gene3D" id="3.40.50.150">
    <property type="entry name" value="Vaccinia Virus protein VP39"/>
    <property type="match status" value="1"/>
</dbReference>
<sequence>MDGPARRALKANARRNAAGGFGRLWRWRSTRAAAWALLDRHVPPGATVAVVGAGNGQDLPLRRLAHRAGRLDLIDLDEHALSRTRRRLRLSGVRANTFTQDVTHGAADAVLRQILSGRPRGATPSGGRVGQPPYDVVIADQFLSQLLYPALSDSDLPTRAVNAALRTYGQSLTNAVVADLAAAAPGGVLILVEDVLGWWDGHPQPFTLDEVLALTDPDEALALVARGRTARGADGRIALTAARAQVVDRAFWRWPFTSGTDYLVCATVARCAL</sequence>